<reference evidence="4" key="1">
    <citation type="submission" date="2025-08" db="UniProtKB">
        <authorList>
            <consortium name="RefSeq"/>
        </authorList>
    </citation>
    <scope>IDENTIFICATION</scope>
</reference>
<evidence type="ECO:0000259" key="2">
    <source>
        <dbReference type="Pfam" id="PF21788"/>
    </source>
</evidence>
<evidence type="ECO:0000259" key="1">
    <source>
        <dbReference type="Pfam" id="PF21787"/>
    </source>
</evidence>
<dbReference type="Proteomes" id="UP000694888">
    <property type="component" value="Unplaced"/>
</dbReference>
<dbReference type="InterPro" id="IPR048365">
    <property type="entry name" value="TNP-like_RNaseH_N"/>
</dbReference>
<name>A0ABM1VPJ4_APLCA</name>
<protein>
    <submittedName>
        <fullName evidence="4">Uncharacterized protein LOC101846722 isoform X1</fullName>
    </submittedName>
</protein>
<dbReference type="GeneID" id="101846722"/>
<keyword evidence="3" id="KW-1185">Reference proteome</keyword>
<dbReference type="Pfam" id="PF21787">
    <property type="entry name" value="TNP-like_RNaseH_N"/>
    <property type="match status" value="1"/>
</dbReference>
<sequence>MHNINIRSGICESIMRLFRIKEMQMSTQEKMCAIVFEEMSLKHGIKYDQTNDEVEGFEDFGATGGSKLHADHTLVFMVRGLSTNWKQPIPDVLSRGPTKSAILQSVIHNIKQIGLTPKIVICDQGTNNRSIMKRLGVTTAQPFFHLEGLKIFAMFDPPHLIKNIRNNLKRNRFLFNDRIVSWQFFDKFYDMDSTLPICMAPKLTKRHISMSAFAHLRVSLAV</sequence>
<organism evidence="3 4">
    <name type="scientific">Aplysia californica</name>
    <name type="common">California sea hare</name>
    <dbReference type="NCBI Taxonomy" id="6500"/>
    <lineage>
        <taxon>Eukaryota</taxon>
        <taxon>Metazoa</taxon>
        <taxon>Spiralia</taxon>
        <taxon>Lophotrochozoa</taxon>
        <taxon>Mollusca</taxon>
        <taxon>Gastropoda</taxon>
        <taxon>Heterobranchia</taxon>
        <taxon>Euthyneura</taxon>
        <taxon>Tectipleura</taxon>
        <taxon>Aplysiida</taxon>
        <taxon>Aplysioidea</taxon>
        <taxon>Aplysiidae</taxon>
        <taxon>Aplysia</taxon>
    </lineage>
</organism>
<feature type="domain" description="Transposable element P transposase-like RNase H" evidence="1">
    <location>
        <begin position="8"/>
        <end position="136"/>
    </location>
</feature>
<evidence type="ECO:0000313" key="4">
    <source>
        <dbReference type="RefSeq" id="XP_035824336.1"/>
    </source>
</evidence>
<proteinExistence type="predicted"/>
<dbReference type="Pfam" id="PF21788">
    <property type="entry name" value="TNP-like_GBD"/>
    <property type="match status" value="1"/>
</dbReference>
<dbReference type="RefSeq" id="XP_035824336.1">
    <property type="nucleotide sequence ID" value="XM_035968443.1"/>
</dbReference>
<evidence type="ECO:0000313" key="3">
    <source>
        <dbReference type="Proteomes" id="UP000694888"/>
    </source>
</evidence>
<accession>A0ABM1VPJ4</accession>
<feature type="domain" description="Transposable element P transposase-like GTP-binding insertion" evidence="2">
    <location>
        <begin position="159"/>
        <end position="221"/>
    </location>
</feature>
<gene>
    <name evidence="4" type="primary">LOC101846722</name>
</gene>
<dbReference type="InterPro" id="IPR048366">
    <property type="entry name" value="TNP-like_GBD"/>
</dbReference>